<sequence length="74" mass="8062">MAFVTQTSRSIAAGTFGARLAAMWQGLSERVARHRLYRQTLNELSALSDRDLADLGLHRSQIADVAAEAAYGAR</sequence>
<proteinExistence type="predicted"/>
<organism evidence="2 3">
    <name type="scientific">Rubellimicrobium thermophilum DSM 16684</name>
    <dbReference type="NCBI Taxonomy" id="1123069"/>
    <lineage>
        <taxon>Bacteria</taxon>
        <taxon>Pseudomonadati</taxon>
        <taxon>Pseudomonadota</taxon>
        <taxon>Alphaproteobacteria</taxon>
        <taxon>Rhodobacterales</taxon>
        <taxon>Roseobacteraceae</taxon>
        <taxon>Rubellimicrobium</taxon>
    </lineage>
</organism>
<feature type="domain" description="YjiS-like" evidence="1">
    <location>
        <begin position="29"/>
        <end position="62"/>
    </location>
</feature>
<comment type="caution">
    <text evidence="2">The sequence shown here is derived from an EMBL/GenBank/DDBJ whole genome shotgun (WGS) entry which is preliminary data.</text>
</comment>
<accession>S9SJR4</accession>
<dbReference type="HOGENOM" id="CLU_178481_1_1_5"/>
<name>S9SJR4_9RHOB</name>
<protein>
    <submittedName>
        <fullName evidence="2">Putative small protein</fullName>
    </submittedName>
</protein>
<dbReference type="InterPro" id="IPR009506">
    <property type="entry name" value="YjiS-like"/>
</dbReference>
<dbReference type="PATRIC" id="fig|1123069.3.peg.1357"/>
<gene>
    <name evidence="2" type="ORF">ruthe_01385</name>
</gene>
<dbReference type="EMBL" id="AOLV01000010">
    <property type="protein sequence ID" value="EPX86569.1"/>
    <property type="molecule type" value="Genomic_DNA"/>
</dbReference>
<evidence type="ECO:0000313" key="2">
    <source>
        <dbReference type="EMBL" id="EPX86569.1"/>
    </source>
</evidence>
<dbReference type="OrthoDB" id="8244198at2"/>
<keyword evidence="3" id="KW-1185">Reference proteome</keyword>
<dbReference type="AlphaFoldDB" id="S9SJR4"/>
<dbReference type="Pfam" id="PF06568">
    <property type="entry name" value="YjiS-like"/>
    <property type="match status" value="1"/>
</dbReference>
<dbReference type="Proteomes" id="UP000015346">
    <property type="component" value="Unassembled WGS sequence"/>
</dbReference>
<evidence type="ECO:0000259" key="1">
    <source>
        <dbReference type="Pfam" id="PF06568"/>
    </source>
</evidence>
<evidence type="ECO:0000313" key="3">
    <source>
        <dbReference type="Proteomes" id="UP000015346"/>
    </source>
</evidence>
<reference evidence="2 3" key="1">
    <citation type="journal article" date="2013" name="Stand. Genomic Sci.">
        <title>Genome sequence of the reddish-pigmented Rubellimicrobium thermophilum type strain (DSM 16684(T)), a member of the Roseobacter clade.</title>
        <authorList>
            <person name="Fiebig A."/>
            <person name="Riedel T."/>
            <person name="Gronow S."/>
            <person name="Petersen J."/>
            <person name="Klenk H.P."/>
            <person name="Goker M."/>
        </authorList>
    </citation>
    <scope>NUCLEOTIDE SEQUENCE [LARGE SCALE GENOMIC DNA]</scope>
    <source>
        <strain evidence="2 3">DSM 16684</strain>
    </source>
</reference>
<dbReference type="RefSeq" id="WP_021097477.1">
    <property type="nucleotide sequence ID" value="NZ_KE557320.1"/>
</dbReference>
<dbReference type="STRING" id="1123069.ruthe_01385"/>